<comment type="domain">
    <text evidence="8">The N-terminal zinc finger binds to poly(A) RNA.</text>
</comment>
<proteinExistence type="inferred from homology"/>
<dbReference type="InterPro" id="IPR011009">
    <property type="entry name" value="Kinase-like_dom_sf"/>
</dbReference>
<evidence type="ECO:0000256" key="1">
    <source>
        <dbReference type="ARBA" id="ARBA00004496"/>
    </source>
</evidence>
<dbReference type="InterPro" id="IPR000719">
    <property type="entry name" value="Prot_kinase_dom"/>
</dbReference>
<keyword evidence="14" id="KW-1185">Reference proteome</keyword>
<keyword evidence="3 8" id="KW-0507">mRNA processing</keyword>
<evidence type="ECO:0000259" key="12">
    <source>
        <dbReference type="PROSITE" id="PS50103"/>
    </source>
</evidence>
<feature type="region of interest" description="Knob domain" evidence="8">
    <location>
        <begin position="570"/>
        <end position="673"/>
    </location>
</feature>
<comment type="similarity">
    <text evidence="8">Belongs to the protein kinase superfamily. PAN3 family.</text>
</comment>
<feature type="region of interest" description="Disordered" evidence="10">
    <location>
        <begin position="1"/>
        <end position="29"/>
    </location>
</feature>
<feature type="coiled-coil region" evidence="8">
    <location>
        <begin position="531"/>
        <end position="569"/>
    </location>
</feature>
<feature type="binding site" evidence="8">
    <location>
        <begin position="426"/>
        <end position="427"/>
    </location>
    <ligand>
        <name>ATP</name>
        <dbReference type="ChEBI" id="CHEBI:30616"/>
    </ligand>
</feature>
<dbReference type="GO" id="GO:0005524">
    <property type="term" value="F:ATP binding"/>
    <property type="evidence" value="ECO:0007669"/>
    <property type="project" value="UniProtKB-UniRule"/>
</dbReference>
<accession>A0A6A6UQ19</accession>
<feature type="domain" description="C3H1-type" evidence="12">
    <location>
        <begin position="26"/>
        <end position="55"/>
    </location>
</feature>
<dbReference type="SUPFAM" id="SSF56112">
    <property type="entry name" value="Protein kinase-like (PK-like)"/>
    <property type="match status" value="1"/>
</dbReference>
<dbReference type="PANTHER" id="PTHR12272:SF11">
    <property type="entry name" value="PAN2-PAN3 DEADENYLATION COMPLEX SUBUNIT PAN3"/>
    <property type="match status" value="1"/>
</dbReference>
<dbReference type="GO" id="GO:0031251">
    <property type="term" value="C:PAN complex"/>
    <property type="evidence" value="ECO:0007669"/>
    <property type="project" value="UniProtKB-UniRule"/>
</dbReference>
<gene>
    <name evidence="8" type="primary">PAN3</name>
    <name evidence="13" type="ORF">BT63DRAFT_149046</name>
</gene>
<feature type="binding site" evidence="8">
    <location>
        <position position="308"/>
    </location>
    <ligand>
        <name>ATP</name>
        <dbReference type="ChEBI" id="CHEBI:30616"/>
    </ligand>
</feature>
<keyword evidence="6 8" id="KW-0067">ATP-binding</keyword>
<dbReference type="GO" id="GO:0008143">
    <property type="term" value="F:poly(A) binding"/>
    <property type="evidence" value="ECO:0007669"/>
    <property type="project" value="TreeGrafter"/>
</dbReference>
<keyword evidence="9" id="KW-0479">Metal-binding</keyword>
<dbReference type="GO" id="GO:0008270">
    <property type="term" value="F:zinc ion binding"/>
    <property type="evidence" value="ECO:0007669"/>
    <property type="project" value="UniProtKB-KW"/>
</dbReference>
<evidence type="ECO:0000313" key="13">
    <source>
        <dbReference type="EMBL" id="KAF2673188.1"/>
    </source>
</evidence>
<dbReference type="PROSITE" id="PS50103">
    <property type="entry name" value="ZF_C3H1"/>
    <property type="match status" value="1"/>
</dbReference>
<comment type="domain">
    <text evidence="8">The pseudokinase domain, the coiled-coil (CC), and C-terminal knob domain (CK) form a structural unit (PKC) that forms an extensive high-affinity interaction surface for PAN2.</text>
</comment>
<evidence type="ECO:0000256" key="9">
    <source>
        <dbReference type="PROSITE-ProRule" id="PRU00723"/>
    </source>
</evidence>
<evidence type="ECO:0000256" key="10">
    <source>
        <dbReference type="SAM" id="MobiDB-lite"/>
    </source>
</evidence>
<comment type="subcellular location">
    <subcellularLocation>
        <location evidence="1 8">Cytoplasm</location>
    </subcellularLocation>
</comment>
<comment type="domain">
    <text evidence="8">Contains a pseudokinase domain. The protein kinase domain is predicted to be catalytically inactive because some of the residues important for catalytic activity are substituted and it lacks the equivalent of the binding site for a peptide substrate. However, it has retained an ATP-binding site and ATP-binding is required for mRNA degradation, stimulating the activity of the PAN2 nuclease in vitro. The nucleotide-binding site is juxtaposed to the RNase active site of PAN2 in the complex and may actually bind nucleosides of a poly(A) RNA rather than ATP, feeding the poly(A)-tail to the active site of the deadenylase and thus increasing the efficiency with which this distributive enzyme degrades oligo(A) RNAs.</text>
</comment>
<feature type="domain" description="Protein kinase" evidence="11">
    <location>
        <begin position="276"/>
        <end position="583"/>
    </location>
</feature>
<dbReference type="Pfam" id="PF25586">
    <property type="entry name" value="zf-CCCH_PAN3"/>
    <property type="match status" value="1"/>
</dbReference>
<dbReference type="OrthoDB" id="204958at2759"/>
<dbReference type="InterPro" id="IPR030844">
    <property type="entry name" value="PAN3"/>
</dbReference>
<dbReference type="Gene3D" id="1.10.510.10">
    <property type="entry name" value="Transferase(Phosphotransferase) domain 1"/>
    <property type="match status" value="1"/>
</dbReference>
<evidence type="ECO:0000256" key="3">
    <source>
        <dbReference type="ARBA" id="ARBA00022664"/>
    </source>
</evidence>
<dbReference type="Proteomes" id="UP000799302">
    <property type="component" value="Unassembled WGS sequence"/>
</dbReference>
<dbReference type="HAMAP" id="MF_03181">
    <property type="entry name" value="PAN3"/>
    <property type="match status" value="1"/>
</dbReference>
<dbReference type="Gene3D" id="6.10.250.3160">
    <property type="match status" value="1"/>
</dbReference>
<dbReference type="GO" id="GO:0000932">
    <property type="term" value="C:P-body"/>
    <property type="evidence" value="ECO:0007669"/>
    <property type="project" value="TreeGrafter"/>
</dbReference>
<evidence type="ECO:0000256" key="5">
    <source>
        <dbReference type="ARBA" id="ARBA00022771"/>
    </source>
</evidence>
<feature type="binding site" evidence="8">
    <location>
        <begin position="357"/>
        <end position="364"/>
    </location>
    <ligand>
        <name>ATP</name>
        <dbReference type="ChEBI" id="CHEBI:30616"/>
    </ligand>
</feature>
<keyword evidence="9" id="KW-0862">Zinc</keyword>
<dbReference type="InterPro" id="IPR041332">
    <property type="entry name" value="Pan3_CK"/>
</dbReference>
<feature type="zinc finger region" description="C3H1-type" evidence="9">
    <location>
        <begin position="26"/>
        <end position="55"/>
    </location>
</feature>
<dbReference type="GO" id="GO:0000289">
    <property type="term" value="P:nuclear-transcribed mRNA poly(A) tail shortening"/>
    <property type="evidence" value="ECO:0007669"/>
    <property type="project" value="UniProtKB-UniRule"/>
</dbReference>
<dbReference type="GO" id="GO:0004672">
    <property type="term" value="F:protein kinase activity"/>
    <property type="evidence" value="ECO:0007669"/>
    <property type="project" value="InterPro"/>
</dbReference>
<evidence type="ECO:0000259" key="11">
    <source>
        <dbReference type="PROSITE" id="PS50011"/>
    </source>
</evidence>
<dbReference type="Pfam" id="PF18101">
    <property type="entry name" value="Pan3_CK"/>
    <property type="match status" value="1"/>
</dbReference>
<dbReference type="AlphaFoldDB" id="A0A6A6UQ19"/>
<evidence type="ECO:0000256" key="8">
    <source>
        <dbReference type="HAMAP-Rule" id="MF_03181"/>
    </source>
</evidence>
<dbReference type="InterPro" id="IPR000571">
    <property type="entry name" value="Znf_CCCH"/>
</dbReference>
<name>A0A6A6UQ19_9PEZI</name>
<reference evidence="13" key="1">
    <citation type="journal article" date="2020" name="Stud. Mycol.">
        <title>101 Dothideomycetes genomes: a test case for predicting lifestyles and emergence of pathogens.</title>
        <authorList>
            <person name="Haridas S."/>
            <person name="Albert R."/>
            <person name="Binder M."/>
            <person name="Bloem J."/>
            <person name="Labutti K."/>
            <person name="Salamov A."/>
            <person name="Andreopoulos B."/>
            <person name="Baker S."/>
            <person name="Barry K."/>
            <person name="Bills G."/>
            <person name="Bluhm B."/>
            <person name="Cannon C."/>
            <person name="Castanera R."/>
            <person name="Culley D."/>
            <person name="Daum C."/>
            <person name="Ezra D."/>
            <person name="Gonzalez J."/>
            <person name="Henrissat B."/>
            <person name="Kuo A."/>
            <person name="Liang C."/>
            <person name="Lipzen A."/>
            <person name="Lutzoni F."/>
            <person name="Magnuson J."/>
            <person name="Mondo S."/>
            <person name="Nolan M."/>
            <person name="Ohm R."/>
            <person name="Pangilinan J."/>
            <person name="Park H.-J."/>
            <person name="Ramirez L."/>
            <person name="Alfaro M."/>
            <person name="Sun H."/>
            <person name="Tritt A."/>
            <person name="Yoshinaga Y."/>
            <person name="Zwiers L.-H."/>
            <person name="Turgeon B."/>
            <person name="Goodwin S."/>
            <person name="Spatafora J."/>
            <person name="Crous P."/>
            <person name="Grigoriev I."/>
        </authorList>
    </citation>
    <scope>NUCLEOTIDE SEQUENCE</scope>
    <source>
        <strain evidence="13">CBS 115976</strain>
    </source>
</reference>
<evidence type="ECO:0000256" key="7">
    <source>
        <dbReference type="ARBA" id="ARBA00023054"/>
    </source>
</evidence>
<feature type="region of interest" description="Disordered" evidence="10">
    <location>
        <begin position="55"/>
        <end position="127"/>
    </location>
</feature>
<comment type="function">
    <text evidence="8">Regulatory subunit of the poly(A)-nuclease (PAN) deadenylation complex, one of two cytoplasmic mRNA deadenylases involved in mRNA turnover. PAN specifically shortens poly(A) tails of RNA and the activity is stimulated by poly(A)-binding protein PAB1. PAN deadenylation is followed by rapid degradation of the shortened mRNA tails by the CCR4-NOT complex. Deadenylated mRNAs are then degraded by two alternative mechanisms, namely exosome-mediated 3'-5' exonucleolytic degradation, or deadenlyation-dependent mRNA decaping and subsequent 5'-3' exonucleolytic degradation by XRN1. May also be involved in post-transcriptional maturation of mRNA poly(A) tails. PAN3 acts as a positive regulator for PAN activity, recruiting the catalytic subunit PAN2 to mRNA via its interaction with RNA and with PAB1.</text>
</comment>
<sequence>MDTPIGGIASEIRRTMASPRPKGRENLKNTPCRNIGIFGFCKYEKDGCAYNHDASMKTKPQSHSTASSESTNTSRFNVDSPSFTPLQPQTNGLRPSAISPRSANAAPFTPKSSNSPLVSHARPKPTATEWTPQEVAEFVPQGFDPNQGLLQPDTQNATGLGSGFDAYTLHSALQSMAGTPQPQINNPYLQDPSGGLSGATYYQNSGAFTQPLQYHLYSPLAPHRDNLLAYQRTSHDFFISEDLRREFQRRNEASLQVLPNSTVLPHLDHFHSLVPLDTLSQKNSNIFGYPTWIYKAVSSKDGKTYALRRLEGYRLTNEHAIRALQPWKRIDNGSMVTVHDVFTTRAFGDSSLIFVMDYHPCSSTLAEHHFPQSAQGRNMDRFGNPVRAYNPQYVSEQTLWAYMAQLASALKIIHAGGLAAQVIHPSKILLTGKNRIRLNACGILDVVKFDASQVGMQRSFKLEQQEDLVQLGRLILCIAAGNASVYLAPHKALDGLSRAYTGRLRDCISWLLSPPQEQTKSIDILLSEISGNIITVLDNQLHAFDTFESALATSLEDGRIARILLKMNLILERPENEHNHSWSETGERYYIKMFRDYVFHAVDAQGRALVDLSHILGCLNRLDAGSNETIQLTSRDGETAFIVTFKDIKRAIENSFSDLNGNTNSSGLSKGRK</sequence>
<evidence type="ECO:0000256" key="4">
    <source>
        <dbReference type="ARBA" id="ARBA00022741"/>
    </source>
</evidence>
<evidence type="ECO:0000313" key="14">
    <source>
        <dbReference type="Proteomes" id="UP000799302"/>
    </source>
</evidence>
<comment type="caution">
    <text evidence="8">Lacks conserved residue(s) required for the propagation of feature annotation.</text>
</comment>
<keyword evidence="2 8" id="KW-0963">Cytoplasm</keyword>
<evidence type="ECO:0000256" key="2">
    <source>
        <dbReference type="ARBA" id="ARBA00022490"/>
    </source>
</evidence>
<keyword evidence="4 8" id="KW-0547">Nucleotide-binding</keyword>
<dbReference type="PANTHER" id="PTHR12272">
    <property type="entry name" value="DEADENYLATION COMPLEX SUBUNIT PAN3"/>
    <property type="match status" value="1"/>
</dbReference>
<dbReference type="GO" id="GO:0006397">
    <property type="term" value="P:mRNA processing"/>
    <property type="evidence" value="ECO:0007669"/>
    <property type="project" value="UniProtKB-KW"/>
</dbReference>
<dbReference type="FunFam" id="1.10.287.3700:FF:000001">
    <property type="entry name" value="PAN2-PAN3 deadenylation complex subunit PAN3"/>
    <property type="match status" value="1"/>
</dbReference>
<protein>
    <recommendedName>
        <fullName evidence="8">PAN2-PAN3 deadenylation complex subunit PAN3</fullName>
    </recommendedName>
    <alternativeName>
        <fullName evidence="8">PAB1P-dependent poly(A)-specific ribonuclease</fullName>
    </alternativeName>
    <alternativeName>
        <fullName evidence="8">Poly(A)-nuclease deadenylation complex subunit 3</fullName>
        <shortName evidence="8">PAN deadenylation complex subunit 3</shortName>
    </alternativeName>
</protein>
<keyword evidence="5 9" id="KW-0863">Zinc-finger</keyword>
<dbReference type="Gene3D" id="1.10.287.3700">
    <property type="match status" value="1"/>
</dbReference>
<evidence type="ECO:0000256" key="6">
    <source>
        <dbReference type="ARBA" id="ARBA00022840"/>
    </source>
</evidence>
<dbReference type="PROSITE" id="PS50011">
    <property type="entry name" value="PROTEIN_KINASE_DOM"/>
    <property type="match status" value="1"/>
</dbReference>
<feature type="compositionally biased region" description="Polar residues" evidence="10">
    <location>
        <begin position="58"/>
        <end position="93"/>
    </location>
</feature>
<keyword evidence="7 8" id="KW-0175">Coiled coil</keyword>
<dbReference type="EMBL" id="MU004231">
    <property type="protein sequence ID" value="KAF2673188.1"/>
    <property type="molecule type" value="Genomic_DNA"/>
</dbReference>
<dbReference type="Gene3D" id="1.20.5.5160">
    <property type="match status" value="1"/>
</dbReference>
<organism evidence="13 14">
    <name type="scientific">Microthyrium microscopicum</name>
    <dbReference type="NCBI Taxonomy" id="703497"/>
    <lineage>
        <taxon>Eukaryota</taxon>
        <taxon>Fungi</taxon>
        <taxon>Dikarya</taxon>
        <taxon>Ascomycota</taxon>
        <taxon>Pezizomycotina</taxon>
        <taxon>Dothideomycetes</taxon>
        <taxon>Dothideomycetes incertae sedis</taxon>
        <taxon>Microthyriales</taxon>
        <taxon>Microthyriaceae</taxon>
        <taxon>Microthyrium</taxon>
    </lineage>
</organism>
<comment type="subunit">
    <text evidence="8">Homodimer. Forms a heterotrimer with a catalytic subunit PAN2 to form the poly(A)-nuclease (PAN) deadenylation complex. Interacts (via PAM-2 motif) with poly(A)-binding protein PAB1 (via PABC domain), conferring substrate specificity of the enzyme complex.</text>
</comment>